<feature type="transmembrane region" description="Helical" evidence="6">
    <location>
        <begin position="363"/>
        <end position="384"/>
    </location>
</feature>
<feature type="transmembrane region" description="Helical" evidence="6">
    <location>
        <begin position="98"/>
        <end position="121"/>
    </location>
</feature>
<dbReference type="PANTHER" id="PTHR23513">
    <property type="entry name" value="INTEGRAL MEMBRANE EFFLUX PROTEIN-RELATED"/>
    <property type="match status" value="1"/>
</dbReference>
<dbReference type="PANTHER" id="PTHR23513:SF6">
    <property type="entry name" value="MAJOR FACILITATOR SUPERFAMILY ASSOCIATED DOMAIN-CONTAINING PROTEIN"/>
    <property type="match status" value="1"/>
</dbReference>
<evidence type="ECO:0000256" key="6">
    <source>
        <dbReference type="SAM" id="Phobius"/>
    </source>
</evidence>
<feature type="transmembrane region" description="Helical" evidence="6">
    <location>
        <begin position="67"/>
        <end position="86"/>
    </location>
</feature>
<dbReference type="InterPro" id="IPR011701">
    <property type="entry name" value="MFS"/>
</dbReference>
<feature type="transmembrane region" description="Helical" evidence="6">
    <location>
        <begin position="133"/>
        <end position="152"/>
    </location>
</feature>
<proteinExistence type="predicted"/>
<comment type="caution">
    <text evidence="7">The sequence shown here is derived from an EMBL/GenBank/DDBJ whole genome shotgun (WGS) entry which is preliminary data.</text>
</comment>
<feature type="transmembrane region" description="Helical" evidence="6">
    <location>
        <begin position="247"/>
        <end position="266"/>
    </location>
</feature>
<accession>A0A7X9X7R1</accession>
<keyword evidence="8" id="KW-1185">Reference proteome</keyword>
<dbReference type="Proteomes" id="UP000583127">
    <property type="component" value="Unassembled WGS sequence"/>
</dbReference>
<feature type="transmembrane region" description="Helical" evidence="6">
    <location>
        <begin position="33"/>
        <end position="55"/>
    </location>
</feature>
<keyword evidence="5 6" id="KW-0472">Membrane</keyword>
<sequence>MNLFLLATFVYRFANGLLFLAVAWSLVRSGDGGAMPLALSAIGGFVPAVVAAPFARRLLERVDTCKLTLWGIAGLCVCALSFVPLLHVPFAVLATNFVVLSIFFLLEGAWDALLAVIANGLPSAQGDKLNSRQSAATQAGLMLGGLPLGLLIRTGGSAAPFVAAAGLYVIALLLFALPALRRVTKSAQRKNADQTNAARTADSDTQAIKPAWTTLATLALVWPCLTLVNMVMPLVANSQGGGTVEHAAVLDASIGLGMACIGVAYEKLMRLPVRSQKYTILVALVFIPLPFFALLAMSYWLPVLGIAFFLCGVGFGMLRVSVRKQLIATQPAHRVGQIVASCNAYGFPVLALLALLYARSWQLGPFVPLAAFFAIAVIGGATLLGKPVRERIRAGVTTDVG</sequence>
<name>A0A7X9X7R1_9BURK</name>
<organism evidence="7 8">
    <name type="scientific">Paraburkholderia antibiotica</name>
    <dbReference type="NCBI Taxonomy" id="2728839"/>
    <lineage>
        <taxon>Bacteria</taxon>
        <taxon>Pseudomonadati</taxon>
        <taxon>Pseudomonadota</taxon>
        <taxon>Betaproteobacteria</taxon>
        <taxon>Burkholderiales</taxon>
        <taxon>Burkholderiaceae</taxon>
        <taxon>Paraburkholderia</taxon>
    </lineage>
</organism>
<evidence type="ECO:0000256" key="1">
    <source>
        <dbReference type="ARBA" id="ARBA00004651"/>
    </source>
</evidence>
<dbReference type="Pfam" id="PF07690">
    <property type="entry name" value="MFS_1"/>
    <property type="match status" value="1"/>
</dbReference>
<feature type="transmembrane region" description="Helical" evidence="6">
    <location>
        <begin position="278"/>
        <end position="297"/>
    </location>
</feature>
<evidence type="ECO:0000313" key="8">
    <source>
        <dbReference type="Proteomes" id="UP000583127"/>
    </source>
</evidence>
<dbReference type="GO" id="GO:0022857">
    <property type="term" value="F:transmembrane transporter activity"/>
    <property type="evidence" value="ECO:0007669"/>
    <property type="project" value="InterPro"/>
</dbReference>
<evidence type="ECO:0000313" key="7">
    <source>
        <dbReference type="EMBL" id="NML33062.1"/>
    </source>
</evidence>
<dbReference type="SUPFAM" id="SSF103473">
    <property type="entry name" value="MFS general substrate transporter"/>
    <property type="match status" value="1"/>
</dbReference>
<feature type="transmembrane region" description="Helical" evidence="6">
    <location>
        <begin position="9"/>
        <end position="27"/>
    </location>
</feature>
<feature type="transmembrane region" description="Helical" evidence="6">
    <location>
        <begin position="334"/>
        <end position="357"/>
    </location>
</feature>
<dbReference type="Gene3D" id="1.20.1250.20">
    <property type="entry name" value="MFS general substrate transporter like domains"/>
    <property type="match status" value="1"/>
</dbReference>
<feature type="transmembrane region" description="Helical" evidence="6">
    <location>
        <begin position="303"/>
        <end position="322"/>
    </location>
</feature>
<comment type="subcellular location">
    <subcellularLocation>
        <location evidence="1">Cell membrane</location>
        <topology evidence="1">Multi-pass membrane protein</topology>
    </subcellularLocation>
</comment>
<dbReference type="EMBL" id="JABBFZ010000012">
    <property type="protein sequence ID" value="NML33062.1"/>
    <property type="molecule type" value="Genomic_DNA"/>
</dbReference>
<evidence type="ECO:0000256" key="5">
    <source>
        <dbReference type="ARBA" id="ARBA00023136"/>
    </source>
</evidence>
<reference evidence="7 8" key="1">
    <citation type="submission" date="2020-04" db="EMBL/GenBank/DDBJ databases">
        <title>Paraburkholderia sp. G-4-1-8 isolated from soil.</title>
        <authorList>
            <person name="Dahal R.H."/>
        </authorList>
    </citation>
    <scope>NUCLEOTIDE SEQUENCE [LARGE SCALE GENOMIC DNA]</scope>
    <source>
        <strain evidence="7 8">G-4-1-8</strain>
    </source>
</reference>
<keyword evidence="2" id="KW-1003">Cell membrane</keyword>
<feature type="transmembrane region" description="Helical" evidence="6">
    <location>
        <begin position="215"/>
        <end position="235"/>
    </location>
</feature>
<dbReference type="RefSeq" id="WP_169499309.1">
    <property type="nucleotide sequence ID" value="NZ_JABBFZ010000012.1"/>
</dbReference>
<keyword evidence="3 6" id="KW-0812">Transmembrane</keyword>
<dbReference type="GO" id="GO:0005886">
    <property type="term" value="C:plasma membrane"/>
    <property type="evidence" value="ECO:0007669"/>
    <property type="project" value="UniProtKB-SubCell"/>
</dbReference>
<protein>
    <submittedName>
        <fullName evidence="7">MFS transporter</fullName>
    </submittedName>
</protein>
<feature type="transmembrane region" description="Helical" evidence="6">
    <location>
        <begin position="158"/>
        <end position="180"/>
    </location>
</feature>
<keyword evidence="4 6" id="KW-1133">Transmembrane helix</keyword>
<evidence type="ECO:0000256" key="4">
    <source>
        <dbReference type="ARBA" id="ARBA00022989"/>
    </source>
</evidence>
<evidence type="ECO:0000256" key="3">
    <source>
        <dbReference type="ARBA" id="ARBA00022692"/>
    </source>
</evidence>
<evidence type="ECO:0000256" key="2">
    <source>
        <dbReference type="ARBA" id="ARBA00022475"/>
    </source>
</evidence>
<dbReference type="InterPro" id="IPR036259">
    <property type="entry name" value="MFS_trans_sf"/>
</dbReference>
<gene>
    <name evidence="7" type="ORF">HHL14_19770</name>
</gene>
<dbReference type="AlphaFoldDB" id="A0A7X9X7R1"/>